<dbReference type="GO" id="GO:0006508">
    <property type="term" value="P:proteolysis"/>
    <property type="evidence" value="ECO:0007669"/>
    <property type="project" value="UniProtKB-KW"/>
</dbReference>
<gene>
    <name evidence="12" type="ORF">DPMN_185336</name>
</gene>
<evidence type="ECO:0000256" key="5">
    <source>
        <dbReference type="ARBA" id="ARBA00023049"/>
    </source>
</evidence>
<evidence type="ECO:0000256" key="9">
    <source>
        <dbReference type="SAM" id="MobiDB-lite"/>
    </source>
</evidence>
<reference evidence="12" key="2">
    <citation type="submission" date="2020-11" db="EMBL/GenBank/DDBJ databases">
        <authorList>
            <person name="McCartney M.A."/>
            <person name="Auch B."/>
            <person name="Kono T."/>
            <person name="Mallez S."/>
            <person name="Becker A."/>
            <person name="Gohl D.M."/>
            <person name="Silverstein K.A.T."/>
            <person name="Koren S."/>
            <person name="Bechman K.B."/>
            <person name="Herman A."/>
            <person name="Abrahante J.E."/>
            <person name="Garbe J."/>
        </authorList>
    </citation>
    <scope>NUCLEOTIDE SEQUENCE</scope>
    <source>
        <strain evidence="12">Duluth1</strain>
        <tissue evidence="12">Whole animal</tissue>
    </source>
</reference>
<evidence type="ECO:0000313" key="12">
    <source>
        <dbReference type="EMBL" id="KAH3750802.1"/>
    </source>
</evidence>
<accession>A0A9D4DML9</accession>
<dbReference type="InterPro" id="IPR001590">
    <property type="entry name" value="Peptidase_M12B"/>
</dbReference>
<keyword evidence="3" id="KW-0378">Hydrolase</keyword>
<keyword evidence="2" id="KW-0479">Metal-binding</keyword>
<dbReference type="GO" id="GO:0046872">
    <property type="term" value="F:metal ion binding"/>
    <property type="evidence" value="ECO:0007669"/>
    <property type="project" value="UniProtKB-KW"/>
</dbReference>
<feature type="chain" id="PRO_5038745416" description="Peptidase M12B domain-containing protein" evidence="10">
    <location>
        <begin position="23"/>
        <end position="796"/>
    </location>
</feature>
<evidence type="ECO:0000256" key="6">
    <source>
        <dbReference type="ARBA" id="ARBA00023157"/>
    </source>
</evidence>
<evidence type="ECO:0000256" key="7">
    <source>
        <dbReference type="ARBA" id="ARBA00023180"/>
    </source>
</evidence>
<dbReference type="PROSITE" id="PS50215">
    <property type="entry name" value="ADAM_MEPRO"/>
    <property type="match status" value="1"/>
</dbReference>
<proteinExistence type="predicted"/>
<dbReference type="InterPro" id="IPR041645">
    <property type="entry name" value="ADAMTS_CR_2"/>
</dbReference>
<protein>
    <recommendedName>
        <fullName evidence="11">Peptidase M12B domain-containing protein</fullName>
    </recommendedName>
</protein>
<keyword evidence="13" id="KW-1185">Reference proteome</keyword>
<dbReference type="Pfam" id="PF13688">
    <property type="entry name" value="Reprolysin_5"/>
    <property type="match status" value="1"/>
</dbReference>
<dbReference type="EMBL" id="JAIWYP010000010">
    <property type="protein sequence ID" value="KAH3750802.1"/>
    <property type="molecule type" value="Genomic_DNA"/>
</dbReference>
<keyword evidence="1" id="KW-0645">Protease</keyword>
<dbReference type="Pfam" id="PF17771">
    <property type="entry name" value="ADAMTS_CR_2"/>
    <property type="match status" value="1"/>
</dbReference>
<comment type="caution">
    <text evidence="12">The sequence shown here is derived from an EMBL/GenBank/DDBJ whole genome shotgun (WGS) entry which is preliminary data.</text>
</comment>
<name>A0A9D4DML9_DREPO</name>
<keyword evidence="4" id="KW-0862">Zinc</keyword>
<dbReference type="GO" id="GO:0004222">
    <property type="term" value="F:metalloendopeptidase activity"/>
    <property type="evidence" value="ECO:0007669"/>
    <property type="project" value="InterPro"/>
</dbReference>
<evidence type="ECO:0000256" key="1">
    <source>
        <dbReference type="ARBA" id="ARBA00022670"/>
    </source>
</evidence>
<dbReference type="AlphaFoldDB" id="A0A9D4DML9"/>
<reference evidence="12" key="1">
    <citation type="journal article" date="2019" name="bioRxiv">
        <title>The Genome of the Zebra Mussel, Dreissena polymorpha: A Resource for Invasive Species Research.</title>
        <authorList>
            <person name="McCartney M.A."/>
            <person name="Auch B."/>
            <person name="Kono T."/>
            <person name="Mallez S."/>
            <person name="Zhang Y."/>
            <person name="Obille A."/>
            <person name="Becker A."/>
            <person name="Abrahante J.E."/>
            <person name="Garbe J."/>
            <person name="Badalamenti J.P."/>
            <person name="Herman A."/>
            <person name="Mangelson H."/>
            <person name="Liachko I."/>
            <person name="Sullivan S."/>
            <person name="Sone E.D."/>
            <person name="Koren S."/>
            <person name="Silverstein K.A.T."/>
            <person name="Beckman K.B."/>
            <person name="Gohl D.M."/>
        </authorList>
    </citation>
    <scope>NUCLEOTIDE SEQUENCE</scope>
    <source>
        <strain evidence="12">Duluth1</strain>
        <tissue evidence="12">Whole animal</tissue>
    </source>
</reference>
<feature type="region of interest" description="Disordered" evidence="9">
    <location>
        <begin position="667"/>
        <end position="696"/>
    </location>
</feature>
<evidence type="ECO:0000256" key="2">
    <source>
        <dbReference type="ARBA" id="ARBA00022723"/>
    </source>
</evidence>
<feature type="signal peptide" evidence="10">
    <location>
        <begin position="1"/>
        <end position="22"/>
    </location>
</feature>
<feature type="active site" evidence="8">
    <location>
        <position position="362"/>
    </location>
</feature>
<keyword evidence="5" id="KW-0482">Metalloprotease</keyword>
<keyword evidence="7" id="KW-0325">Glycoprotein</keyword>
<feature type="domain" description="Peptidase M12B" evidence="11">
    <location>
        <begin position="197"/>
        <end position="423"/>
    </location>
</feature>
<evidence type="ECO:0000259" key="11">
    <source>
        <dbReference type="PROSITE" id="PS50215"/>
    </source>
</evidence>
<dbReference type="SUPFAM" id="SSF55486">
    <property type="entry name" value="Metalloproteases ('zincins'), catalytic domain"/>
    <property type="match status" value="1"/>
</dbReference>
<evidence type="ECO:0000256" key="3">
    <source>
        <dbReference type="ARBA" id="ARBA00022801"/>
    </source>
</evidence>
<evidence type="ECO:0000313" key="13">
    <source>
        <dbReference type="Proteomes" id="UP000828390"/>
    </source>
</evidence>
<evidence type="ECO:0000256" key="4">
    <source>
        <dbReference type="ARBA" id="ARBA00022833"/>
    </source>
</evidence>
<dbReference type="InterPro" id="IPR024079">
    <property type="entry name" value="MetalloPept_cat_dom_sf"/>
</dbReference>
<dbReference type="Gene3D" id="3.40.1620.60">
    <property type="match status" value="1"/>
</dbReference>
<dbReference type="Gene3D" id="3.40.390.10">
    <property type="entry name" value="Collagenase (Catalytic Domain)"/>
    <property type="match status" value="1"/>
</dbReference>
<dbReference type="Proteomes" id="UP000828390">
    <property type="component" value="Unassembled WGS sequence"/>
</dbReference>
<feature type="region of interest" description="Disordered" evidence="9">
    <location>
        <begin position="727"/>
        <end position="750"/>
    </location>
</feature>
<evidence type="ECO:0000256" key="10">
    <source>
        <dbReference type="SAM" id="SignalP"/>
    </source>
</evidence>
<evidence type="ECO:0000256" key="8">
    <source>
        <dbReference type="PROSITE-ProRule" id="PRU00276"/>
    </source>
</evidence>
<keyword evidence="6" id="KW-1015">Disulfide bond</keyword>
<comment type="caution">
    <text evidence="8">Lacks conserved residue(s) required for the propagation of feature annotation.</text>
</comment>
<sequence length="796" mass="88659">MRGLVFLFTVSLIFALIQNGYTAAIRNSQDLDEIVDLDHNFFTYGNLHDNDDVLHTVKYYFRSDTSADYRPLTHNPSIDLNSPLCYVENTSIKCEISNVKGFHFYKDANGSIAMSVQNVNGTMQVQGLISDDKGIREIQPLSAEGSLSNRHHVIRKRSATTTLQRPKASRLAEYSPFPSRLASPYKETPSVTSSSDYCVDILCVVDYSIYKKFKEEEITESKALEKIRYYYAHVINGINQRYATIADKEMQINVRLAGYFIAKSPSDLSFIDSKKVESDPSYRVDSNYTLTELDLFLQRLKAKKTVLPDYNHAMLFLEYASASLGGTVLGTSFVSGICSESRGTSLVVDHGAYTSAGIGTHELGHNLGVYFHDGEGTARTVTCNASLNYVMAPASYLIDAGNLQYSFMFSKCSLDQIRDNLDRLIKLGRNCLQCSNRKRTSADDVQTDAEVQRHMQTLPGAMDDVHKQCHQLYGEGSFMCPPATVEEMCYRMYCYDPKRSACAIISEQMAATGTPCGRYKVCKMGKCVPDSKGIDVPDDCPYPDLPSHGAHCEDATPYMCTNEKFKQKCCTSCNKKFTAEEACKDSHILINGMTCEQLMTSVFGRPGCASDVNVQQICCKSCNGLLKTGPGEASSMHVLLGLGSHSAQEMYSSQRDQREQYMLNRFSNSGSKTPAQLPVPKSVRVPDPSDQDPPPDCVDSKTITFNNMACPVLVLSDKRYCTNTQSTREPCAEKPGLKASATTRRPWRPYSDPTTSLLRLLRLYGVTQTSLTERRKTQDFGDYFEHVESGRRGLAS</sequence>
<organism evidence="12 13">
    <name type="scientific">Dreissena polymorpha</name>
    <name type="common">Zebra mussel</name>
    <name type="synonym">Mytilus polymorpha</name>
    <dbReference type="NCBI Taxonomy" id="45954"/>
    <lineage>
        <taxon>Eukaryota</taxon>
        <taxon>Metazoa</taxon>
        <taxon>Spiralia</taxon>
        <taxon>Lophotrochozoa</taxon>
        <taxon>Mollusca</taxon>
        <taxon>Bivalvia</taxon>
        <taxon>Autobranchia</taxon>
        <taxon>Heteroconchia</taxon>
        <taxon>Euheterodonta</taxon>
        <taxon>Imparidentia</taxon>
        <taxon>Neoheterodontei</taxon>
        <taxon>Myida</taxon>
        <taxon>Dreissenoidea</taxon>
        <taxon>Dreissenidae</taxon>
        <taxon>Dreissena</taxon>
    </lineage>
</organism>
<keyword evidence="10" id="KW-0732">Signal</keyword>